<evidence type="ECO:0008006" key="4">
    <source>
        <dbReference type="Google" id="ProtNLM"/>
    </source>
</evidence>
<reference evidence="2" key="1">
    <citation type="submission" date="2021-03" db="EMBL/GenBank/DDBJ databases">
        <title>Complete Genome of Pseudoalteromonas xiamenensis STKMTI.2, a new potential marine bacterium producing anti-Vibrio compounds.</title>
        <authorList>
            <person name="Handayani D.P."/>
            <person name="Isnansetyo A."/>
            <person name="Istiqomah I."/>
            <person name="Jumina J."/>
        </authorList>
    </citation>
    <scope>NUCLEOTIDE SEQUENCE</scope>
    <source>
        <strain evidence="2">STKMTI.2</strain>
        <plasmid evidence="2">unnamed5</plasmid>
    </source>
</reference>
<organism evidence="2 3">
    <name type="scientific">Pseudoalteromonas xiamenensis</name>
    <dbReference type="NCBI Taxonomy" id="882626"/>
    <lineage>
        <taxon>Bacteria</taxon>
        <taxon>Pseudomonadati</taxon>
        <taxon>Pseudomonadota</taxon>
        <taxon>Gammaproteobacteria</taxon>
        <taxon>Alteromonadales</taxon>
        <taxon>Pseudoalteromonadaceae</taxon>
        <taxon>Pseudoalteromonas</taxon>
    </lineage>
</organism>
<dbReference type="AlphaFoldDB" id="A0A975HMT5"/>
<evidence type="ECO:0000313" key="2">
    <source>
        <dbReference type="EMBL" id="QTH73448.1"/>
    </source>
</evidence>
<keyword evidence="2" id="KW-0614">Plasmid</keyword>
<dbReference type="PROSITE" id="PS51257">
    <property type="entry name" value="PROKAR_LIPOPROTEIN"/>
    <property type="match status" value="1"/>
</dbReference>
<dbReference type="Proteomes" id="UP000664904">
    <property type="component" value="Plasmid unnamed5"/>
</dbReference>
<proteinExistence type="predicted"/>
<name>A0A975HMT5_9GAMM</name>
<dbReference type="KEGG" id="pxi:J5O05_18285"/>
<accession>A0A975HMT5</accession>
<protein>
    <recommendedName>
        <fullName evidence="4">Lipoprotein</fullName>
    </recommendedName>
</protein>
<gene>
    <name evidence="2" type="ORF">J5O05_18285</name>
</gene>
<dbReference type="RefSeq" id="WP_208845060.1">
    <property type="nucleotide sequence ID" value="NZ_CP072135.1"/>
</dbReference>
<evidence type="ECO:0000256" key="1">
    <source>
        <dbReference type="SAM" id="SignalP"/>
    </source>
</evidence>
<feature type="signal peptide" evidence="1">
    <location>
        <begin position="1"/>
        <end position="20"/>
    </location>
</feature>
<keyword evidence="3" id="KW-1185">Reference proteome</keyword>
<evidence type="ECO:0000313" key="3">
    <source>
        <dbReference type="Proteomes" id="UP000664904"/>
    </source>
</evidence>
<keyword evidence="1" id="KW-0732">Signal</keyword>
<feature type="chain" id="PRO_5037124176" description="Lipoprotein" evidence="1">
    <location>
        <begin position="21"/>
        <end position="136"/>
    </location>
</feature>
<geneLocation type="plasmid" evidence="2 3">
    <name>unnamed5</name>
</geneLocation>
<sequence>MRNTLVALSLCSLLAACAHHDDVRPSENNTHYVAVNSQQKEEGGREAMKQAKHYCESIKKQMYVINEEVVYQGSTPESEYLSNLKTADIVSNVGTVLWIFGDGRVDDAGGIAAITGESVKASMGKPYITKMHFKCD</sequence>
<dbReference type="EMBL" id="CP072135">
    <property type="protein sequence ID" value="QTH73448.1"/>
    <property type="molecule type" value="Genomic_DNA"/>
</dbReference>